<protein>
    <submittedName>
        <fullName evidence="1">Uncharacterized protein</fullName>
    </submittedName>
</protein>
<reference evidence="1 2" key="1">
    <citation type="submission" date="2009-10" db="EMBL/GenBank/DDBJ databases">
        <authorList>
            <person name="Weinstock G."/>
            <person name="Sodergren E."/>
            <person name="Clifton S."/>
            <person name="Fulton L."/>
            <person name="Fulton B."/>
            <person name="Courtney L."/>
            <person name="Fronick C."/>
            <person name="Harrison M."/>
            <person name="Strong C."/>
            <person name="Farmer C."/>
            <person name="Delahaunty K."/>
            <person name="Markovic C."/>
            <person name="Hall O."/>
            <person name="Minx P."/>
            <person name="Tomlinson C."/>
            <person name="Mitreva M."/>
            <person name="Nelson J."/>
            <person name="Hou S."/>
            <person name="Wollam A."/>
            <person name="Pepin K.H."/>
            <person name="Johnson M."/>
            <person name="Bhonagiri V."/>
            <person name="Nash W.E."/>
            <person name="Warren W."/>
            <person name="Chinwalla A."/>
            <person name="Mardis E.R."/>
            <person name="Wilson R.K."/>
        </authorList>
    </citation>
    <scope>NUCLEOTIDE SEQUENCE [LARGE SCALE GENOMIC DNA]</scope>
    <source>
        <strain evidence="1 2">ATCC 23970</strain>
    </source>
</reference>
<comment type="caution">
    <text evidence="1">The sequence shown here is derived from an EMBL/GenBank/DDBJ whole genome shotgun (WGS) entry which is preliminary data.</text>
</comment>
<evidence type="ECO:0000313" key="2">
    <source>
        <dbReference type="Proteomes" id="UP000003843"/>
    </source>
</evidence>
<accession>D0WDG1</accession>
<dbReference type="AlphaFoldDB" id="D0WDG1"/>
<gene>
    <name evidence="1" type="ORF">NEILACOT_05597</name>
</gene>
<dbReference type="Proteomes" id="UP000003843">
    <property type="component" value="Unassembled WGS sequence"/>
</dbReference>
<sequence>MQITSSRFLTKIFPIKTKCRLKPSSDGIFASAPTGFEAVGESDCPLKVYKPSSRRKRMSSSPFQHTAA</sequence>
<name>D0WDG1_NEILA</name>
<proteinExistence type="predicted"/>
<evidence type="ECO:0000313" key="1">
    <source>
        <dbReference type="EMBL" id="EEZ74382.1"/>
    </source>
</evidence>
<dbReference type="EMBL" id="ACEQ02000053">
    <property type="protein sequence ID" value="EEZ74382.1"/>
    <property type="molecule type" value="Genomic_DNA"/>
</dbReference>
<organism evidence="1 2">
    <name type="scientific">Neisseria lactamica ATCC 23970</name>
    <dbReference type="NCBI Taxonomy" id="546265"/>
    <lineage>
        <taxon>Bacteria</taxon>
        <taxon>Pseudomonadati</taxon>
        <taxon>Pseudomonadota</taxon>
        <taxon>Betaproteobacteria</taxon>
        <taxon>Neisseriales</taxon>
        <taxon>Neisseriaceae</taxon>
        <taxon>Neisseria</taxon>
    </lineage>
</organism>